<keyword evidence="1" id="KW-1133">Transmembrane helix</keyword>
<evidence type="ECO:0000313" key="2">
    <source>
        <dbReference type="EMBL" id="PMC65524.1"/>
    </source>
</evidence>
<protein>
    <recommendedName>
        <fullName evidence="4">ABC transporter permease</fullName>
    </recommendedName>
</protein>
<dbReference type="AlphaFoldDB" id="A0A2N6T878"/>
<sequence>MTTAVKEERDRSDVAKALGVIFGIPVIIGLMLFAFLAPTFASGPAGVPVAVSAPEPMVQQLTQGISQKAGDEAPEITVMDNADDVRNAVLEREAVGGLAVTPEGATAFTASGNGAPYVQLVDGIAGSLEAQGMTVERADLAPTSSEDPQATGLALLGLPLAFGGIISAVVATFLFRGSKWTKIGVLTGIAVLGALVATWMLHSVYGTLTGSFGLEWLAISAGILATSMLTAGLGALIGVGGVGLGAVLTIFLANPLSGLSTGPWLLPAGWSTLGQWMPIGATGHLVRSLSFFDGAGAGAAWWVLALWIITGLVLLFVARPKAGVKQQN</sequence>
<comment type="caution">
    <text evidence="2">The sequence shown here is derived from an EMBL/GenBank/DDBJ whole genome shotgun (WGS) entry which is preliminary data.</text>
</comment>
<feature type="transmembrane region" description="Helical" evidence="1">
    <location>
        <begin position="299"/>
        <end position="318"/>
    </location>
</feature>
<accession>A0A2N6T878</accession>
<evidence type="ECO:0000256" key="1">
    <source>
        <dbReference type="SAM" id="Phobius"/>
    </source>
</evidence>
<evidence type="ECO:0000313" key="3">
    <source>
        <dbReference type="Proteomes" id="UP000235836"/>
    </source>
</evidence>
<feature type="transmembrane region" description="Helical" evidence="1">
    <location>
        <begin position="183"/>
        <end position="202"/>
    </location>
</feature>
<feature type="transmembrane region" description="Helical" evidence="1">
    <location>
        <begin position="20"/>
        <end position="41"/>
    </location>
</feature>
<dbReference type="EMBL" id="PNHG01000001">
    <property type="protein sequence ID" value="PMC65524.1"/>
    <property type="molecule type" value="Genomic_DNA"/>
</dbReference>
<organism evidence="2 3">
    <name type="scientific">Corynebacterium tuscaniense</name>
    <dbReference type="NCBI Taxonomy" id="302449"/>
    <lineage>
        <taxon>Bacteria</taxon>
        <taxon>Bacillati</taxon>
        <taxon>Actinomycetota</taxon>
        <taxon>Actinomycetes</taxon>
        <taxon>Mycobacteriales</taxon>
        <taxon>Corynebacteriaceae</taxon>
        <taxon>Corynebacterium</taxon>
    </lineage>
</organism>
<gene>
    <name evidence="2" type="ORF">CJ203_01280</name>
</gene>
<dbReference type="RefSeq" id="WP_102723247.1">
    <property type="nucleotide sequence ID" value="NZ_PNHG01000001.1"/>
</dbReference>
<keyword evidence="1" id="KW-0472">Membrane</keyword>
<evidence type="ECO:0008006" key="4">
    <source>
        <dbReference type="Google" id="ProtNLM"/>
    </source>
</evidence>
<proteinExistence type="predicted"/>
<reference evidence="2 3" key="1">
    <citation type="submission" date="2017-09" db="EMBL/GenBank/DDBJ databases">
        <title>Bacterial strain isolated from the female urinary microbiota.</title>
        <authorList>
            <person name="Thomas-White K."/>
            <person name="Kumar N."/>
            <person name="Forster S."/>
            <person name="Putonti C."/>
            <person name="Lawley T."/>
            <person name="Wolfe A.J."/>
        </authorList>
    </citation>
    <scope>NUCLEOTIDE SEQUENCE [LARGE SCALE GENOMIC DNA]</scope>
    <source>
        <strain evidence="2 3">UMB0792</strain>
    </source>
</reference>
<dbReference type="Proteomes" id="UP000235836">
    <property type="component" value="Unassembled WGS sequence"/>
</dbReference>
<feature type="transmembrane region" description="Helical" evidence="1">
    <location>
        <begin position="153"/>
        <end position="176"/>
    </location>
</feature>
<name>A0A2N6T878_9CORY</name>
<keyword evidence="1" id="KW-0812">Transmembrane</keyword>
<keyword evidence="3" id="KW-1185">Reference proteome</keyword>